<dbReference type="Pfam" id="PF02847">
    <property type="entry name" value="MA3"/>
    <property type="match status" value="4"/>
</dbReference>
<feature type="domain" description="MI" evidence="8">
    <location>
        <begin position="124"/>
        <end position="245"/>
    </location>
</feature>
<dbReference type="FunFam" id="1.25.40.180:FF:000008">
    <property type="entry name" value="Programmed cell death protein 4"/>
    <property type="match status" value="1"/>
</dbReference>
<keyword evidence="5" id="KW-0810">Translation regulation</keyword>
<feature type="domain" description="MI" evidence="8">
    <location>
        <begin position="586"/>
        <end position="699"/>
    </location>
</feature>
<name>A0A8J5GT11_ZINOF</name>
<feature type="domain" description="MI" evidence="8">
    <location>
        <begin position="288"/>
        <end position="409"/>
    </location>
</feature>
<dbReference type="GO" id="GO:0045892">
    <property type="term" value="P:negative regulation of DNA-templated transcription"/>
    <property type="evidence" value="ECO:0007669"/>
    <property type="project" value="InterPro"/>
</dbReference>
<comment type="subcellular location">
    <subcellularLocation>
        <location evidence="1">Cytoplasm</location>
    </subcellularLocation>
</comment>
<dbReference type="GO" id="GO:0090549">
    <property type="term" value="P:response to carbon starvation"/>
    <property type="evidence" value="ECO:0007669"/>
    <property type="project" value="UniProtKB-ARBA"/>
</dbReference>
<accession>A0A8J5GT11</accession>
<evidence type="ECO:0000259" key="8">
    <source>
        <dbReference type="PROSITE" id="PS51366"/>
    </source>
</evidence>
<feature type="compositionally biased region" description="Basic and acidic residues" evidence="7">
    <location>
        <begin position="39"/>
        <end position="48"/>
    </location>
</feature>
<dbReference type="PROSITE" id="PS51366">
    <property type="entry name" value="MI"/>
    <property type="match status" value="4"/>
</dbReference>
<evidence type="ECO:0000256" key="3">
    <source>
        <dbReference type="ARBA" id="ARBA00022490"/>
    </source>
</evidence>
<dbReference type="InterPro" id="IPR039778">
    <property type="entry name" value="PDCD4"/>
</dbReference>
<comment type="similarity">
    <text evidence="2">Belongs to the PDCD4 family.</text>
</comment>
<dbReference type="FunFam" id="1.25.40.180:FF:000009">
    <property type="entry name" value="programmed cell death protein 4"/>
    <property type="match status" value="2"/>
</dbReference>
<dbReference type="SMART" id="SM00544">
    <property type="entry name" value="MA3"/>
    <property type="match status" value="4"/>
</dbReference>
<proteinExistence type="inferred from homology"/>
<dbReference type="AlphaFoldDB" id="A0A8J5GT11"/>
<gene>
    <name evidence="9" type="ORF">ZIOFF_027426</name>
</gene>
<evidence type="ECO:0000256" key="6">
    <source>
        <dbReference type="ARBA" id="ARBA00023242"/>
    </source>
</evidence>
<evidence type="ECO:0000256" key="7">
    <source>
        <dbReference type="SAM" id="MobiDB-lite"/>
    </source>
</evidence>
<keyword evidence="3" id="KW-0963">Cytoplasm</keyword>
<dbReference type="PANTHER" id="PTHR12626:SF0">
    <property type="entry name" value="PROGRAMMED CELL DEATH PROTEIN 4"/>
    <property type="match status" value="1"/>
</dbReference>
<evidence type="ECO:0000313" key="10">
    <source>
        <dbReference type="Proteomes" id="UP000734854"/>
    </source>
</evidence>
<dbReference type="InterPro" id="IPR003891">
    <property type="entry name" value="Initiation_fac_eIF4g_MI"/>
</dbReference>
<feature type="domain" description="MI" evidence="8">
    <location>
        <begin position="423"/>
        <end position="544"/>
    </location>
</feature>
<sequence length="699" mass="77975">MASPKNEGFLTEEQRETLRIAAQNAELLSSSPRSPNKTGIHEFHEKGKGGGGGRSPVAGARHVRRTHSGKLVRVKKDGAGGKGTWGKLLDSGPDSYIDPNDPNYDSGEEPYQLEGATVLNPVHDYKKSILTIIKEYFSTGDVELATTELRDLDSDEHHHLFVKKLVSMAMDRHNKEKEMASVLLSALYANVISSAQISHGFFMLLESVDDLALDILDAVDVLALFLARAVVDEILPPAFLTRAKKMLPESSKSLCVIQTAEKSYLSAPHHAEFVEQKWGGTTHNTVEEVKKKISVLLREYVENGDTAEACRCIRELGVSFFHHEVVKRALILAVEIQTAEPLILKLLKKASEEFLISPSQMAKGFSRVSESLDDLSLDVPAAKVLFENIVNKAISDRWLDPSFCKSSGTDDEKRDEGYDKSRKYKEAVADIIREYFLSDDIPELIRSLEDLAAPEYNPIFIKKLITLAMDRKKREKEKASVLLSALSMEIISRDDVVNGFIMLLESAEDTALDILDASNELALFLARAVIDDVLAPLNLEEINSKLPKNCRGRETVLMARSLVSARHAGERLLRCWGGGTGWAVEDAKDKIIKLLEEYESGGDIGEACQCIRDLAMPFFIHEVVKKALVMAMEKKNDRLLDLLQKCFSEGLITIYQMTKGFSRVKEGLDDIALDIPNAQIKFQFYLEHARQLGWLLPTF</sequence>
<evidence type="ECO:0000256" key="2">
    <source>
        <dbReference type="ARBA" id="ARBA00005497"/>
    </source>
</evidence>
<evidence type="ECO:0000313" key="9">
    <source>
        <dbReference type="EMBL" id="KAG6509436.1"/>
    </source>
</evidence>
<keyword evidence="6" id="KW-0539">Nucleus</keyword>
<dbReference type="Proteomes" id="UP000734854">
    <property type="component" value="Unassembled WGS sequence"/>
</dbReference>
<evidence type="ECO:0000256" key="5">
    <source>
        <dbReference type="ARBA" id="ARBA00022845"/>
    </source>
</evidence>
<feature type="compositionally biased region" description="Polar residues" evidence="7">
    <location>
        <begin position="26"/>
        <end position="37"/>
    </location>
</feature>
<dbReference type="EMBL" id="JACMSC010000008">
    <property type="protein sequence ID" value="KAG6509436.1"/>
    <property type="molecule type" value="Genomic_DNA"/>
</dbReference>
<keyword evidence="4" id="KW-0677">Repeat</keyword>
<evidence type="ECO:0000256" key="1">
    <source>
        <dbReference type="ARBA" id="ARBA00004496"/>
    </source>
</evidence>
<dbReference type="PANTHER" id="PTHR12626">
    <property type="entry name" value="PROGRAMMED CELL DEATH 4"/>
    <property type="match status" value="1"/>
</dbReference>
<protein>
    <recommendedName>
        <fullName evidence="8">MI domain-containing protein</fullName>
    </recommendedName>
</protein>
<feature type="region of interest" description="Disordered" evidence="7">
    <location>
        <begin position="21"/>
        <end position="68"/>
    </location>
</feature>
<comment type="caution">
    <text evidence="9">The sequence shown here is derived from an EMBL/GenBank/DDBJ whole genome shotgun (WGS) entry which is preliminary data.</text>
</comment>
<dbReference type="OrthoDB" id="414546at2759"/>
<dbReference type="GO" id="GO:0009646">
    <property type="term" value="P:response to absence of light"/>
    <property type="evidence" value="ECO:0007669"/>
    <property type="project" value="UniProtKB-ARBA"/>
</dbReference>
<dbReference type="GO" id="GO:0006417">
    <property type="term" value="P:regulation of translation"/>
    <property type="evidence" value="ECO:0007669"/>
    <property type="project" value="UniProtKB-KW"/>
</dbReference>
<dbReference type="GO" id="GO:0005829">
    <property type="term" value="C:cytosol"/>
    <property type="evidence" value="ECO:0007669"/>
    <property type="project" value="UniProtKB-ARBA"/>
</dbReference>
<evidence type="ECO:0000256" key="4">
    <source>
        <dbReference type="ARBA" id="ARBA00022737"/>
    </source>
</evidence>
<keyword evidence="10" id="KW-1185">Reference proteome</keyword>
<dbReference type="GO" id="GO:0043022">
    <property type="term" value="F:ribosome binding"/>
    <property type="evidence" value="ECO:0007669"/>
    <property type="project" value="UniProtKB-ARBA"/>
</dbReference>
<organism evidence="9 10">
    <name type="scientific">Zingiber officinale</name>
    <name type="common">Ginger</name>
    <name type="synonym">Amomum zingiber</name>
    <dbReference type="NCBI Taxonomy" id="94328"/>
    <lineage>
        <taxon>Eukaryota</taxon>
        <taxon>Viridiplantae</taxon>
        <taxon>Streptophyta</taxon>
        <taxon>Embryophyta</taxon>
        <taxon>Tracheophyta</taxon>
        <taxon>Spermatophyta</taxon>
        <taxon>Magnoliopsida</taxon>
        <taxon>Liliopsida</taxon>
        <taxon>Zingiberales</taxon>
        <taxon>Zingiberaceae</taxon>
        <taxon>Zingiber</taxon>
    </lineage>
</organism>
<reference evidence="9 10" key="1">
    <citation type="submission" date="2020-08" db="EMBL/GenBank/DDBJ databases">
        <title>Plant Genome Project.</title>
        <authorList>
            <person name="Zhang R.-G."/>
        </authorList>
    </citation>
    <scope>NUCLEOTIDE SEQUENCE [LARGE SCALE GENOMIC DNA]</scope>
    <source>
        <tissue evidence="9">Rhizome</tissue>
    </source>
</reference>